<dbReference type="AlphaFoldDB" id="A0A094X606"/>
<dbReference type="Proteomes" id="UP000029452">
    <property type="component" value="Unassembled WGS sequence"/>
</dbReference>
<organism evidence="1 2">
    <name type="scientific">Leptospirillum ferriphilum</name>
    <dbReference type="NCBI Taxonomy" id="178606"/>
    <lineage>
        <taxon>Bacteria</taxon>
        <taxon>Pseudomonadati</taxon>
        <taxon>Nitrospirota</taxon>
        <taxon>Nitrospiria</taxon>
        <taxon>Nitrospirales</taxon>
        <taxon>Nitrospiraceae</taxon>
        <taxon>Leptospirillum</taxon>
    </lineage>
</organism>
<protein>
    <submittedName>
        <fullName evidence="1">Uncharacterized protein</fullName>
    </submittedName>
</protein>
<comment type="caution">
    <text evidence="1">The sequence shown here is derived from an EMBL/GenBank/DDBJ whole genome shotgun (WGS) entry which is preliminary data.</text>
</comment>
<name>A0A094X606_9BACT</name>
<dbReference type="PATRIC" id="fig|178606.4.peg.1126"/>
<gene>
    <name evidence="1" type="ORF">LptCag_0595</name>
</gene>
<reference evidence="1 2" key="1">
    <citation type="submission" date="2014-06" db="EMBL/GenBank/DDBJ databases">
        <title>Draft genome sequence of iron oxidizing acidophile Leptospirillum ferriphilum DSM14647.</title>
        <authorList>
            <person name="Cardenas J.P."/>
            <person name="Lazcano M."/>
            <person name="Ossandon F.J."/>
            <person name="Corbett M."/>
            <person name="Holmes D.S."/>
            <person name="Watkin E."/>
        </authorList>
    </citation>
    <scope>NUCLEOTIDE SEQUENCE [LARGE SCALE GENOMIC DNA]</scope>
    <source>
        <strain evidence="1 2">DSM 14647</strain>
    </source>
</reference>
<dbReference type="EMBL" id="JPGK01000004">
    <property type="protein sequence ID" value="KGA93969.1"/>
    <property type="molecule type" value="Genomic_DNA"/>
</dbReference>
<evidence type="ECO:0000313" key="2">
    <source>
        <dbReference type="Proteomes" id="UP000029452"/>
    </source>
</evidence>
<sequence>MLGRNFWIQFDLFERQATGESLPLAVISVFRPRGQIVSRRVRRIVPSGLFLIFRWSIRADFRSAHMLDFFDVRFFLSNHPISHSPFHLKTL</sequence>
<evidence type="ECO:0000313" key="1">
    <source>
        <dbReference type="EMBL" id="KGA93969.1"/>
    </source>
</evidence>
<proteinExistence type="predicted"/>
<accession>A0A094X606</accession>